<name>A0A9P6T9L8_9BASI</name>
<evidence type="ECO:0000256" key="5">
    <source>
        <dbReference type="PROSITE-ProRule" id="PRU00042"/>
    </source>
</evidence>
<dbReference type="PANTHER" id="PTHR23235">
    <property type="entry name" value="KRUEPPEL-LIKE TRANSCRIPTION FACTOR"/>
    <property type="match status" value="1"/>
</dbReference>
<evidence type="ECO:0000256" key="1">
    <source>
        <dbReference type="ARBA" id="ARBA00022723"/>
    </source>
</evidence>
<protein>
    <recommendedName>
        <fullName evidence="7">C2H2-type domain-containing protein</fullName>
    </recommendedName>
</protein>
<organism evidence="8 9">
    <name type="scientific">Cronartium quercuum f. sp. fusiforme G11</name>
    <dbReference type="NCBI Taxonomy" id="708437"/>
    <lineage>
        <taxon>Eukaryota</taxon>
        <taxon>Fungi</taxon>
        <taxon>Dikarya</taxon>
        <taxon>Basidiomycota</taxon>
        <taxon>Pucciniomycotina</taxon>
        <taxon>Pucciniomycetes</taxon>
        <taxon>Pucciniales</taxon>
        <taxon>Coleosporiaceae</taxon>
        <taxon>Cronartium</taxon>
    </lineage>
</organism>
<evidence type="ECO:0000259" key="7">
    <source>
        <dbReference type="PROSITE" id="PS50157"/>
    </source>
</evidence>
<dbReference type="PROSITE" id="PS50157">
    <property type="entry name" value="ZINC_FINGER_C2H2_2"/>
    <property type="match status" value="4"/>
</dbReference>
<dbReference type="GO" id="GO:0000981">
    <property type="term" value="F:DNA-binding transcription factor activity, RNA polymerase II-specific"/>
    <property type="evidence" value="ECO:0007669"/>
    <property type="project" value="UniProtKB-ARBA"/>
</dbReference>
<dbReference type="SUPFAM" id="SSF57667">
    <property type="entry name" value="beta-beta-alpha zinc fingers"/>
    <property type="match status" value="3"/>
</dbReference>
<dbReference type="GO" id="GO:0008270">
    <property type="term" value="F:zinc ion binding"/>
    <property type="evidence" value="ECO:0007669"/>
    <property type="project" value="UniProtKB-KW"/>
</dbReference>
<accession>A0A9P6T9L8</accession>
<dbReference type="EMBL" id="MU167311">
    <property type="protein sequence ID" value="KAG0143725.1"/>
    <property type="molecule type" value="Genomic_DNA"/>
</dbReference>
<gene>
    <name evidence="8" type="ORF">CROQUDRAFT_48368</name>
</gene>
<dbReference type="Pfam" id="PF00096">
    <property type="entry name" value="zf-C2H2"/>
    <property type="match status" value="4"/>
</dbReference>
<dbReference type="FunFam" id="3.30.160.60:FF:000072">
    <property type="entry name" value="zinc finger protein 143 isoform X1"/>
    <property type="match status" value="1"/>
</dbReference>
<feature type="domain" description="C2H2-type" evidence="7">
    <location>
        <begin position="93"/>
        <end position="122"/>
    </location>
</feature>
<dbReference type="SMART" id="SM00355">
    <property type="entry name" value="ZnF_C2H2"/>
    <property type="match status" value="4"/>
</dbReference>
<feature type="domain" description="C2H2-type" evidence="7">
    <location>
        <begin position="153"/>
        <end position="177"/>
    </location>
</feature>
<reference evidence="8" key="1">
    <citation type="submission" date="2013-11" db="EMBL/GenBank/DDBJ databases">
        <title>Genome sequence of the fusiform rust pathogen reveals effectors for host alternation and coevolution with pine.</title>
        <authorList>
            <consortium name="DOE Joint Genome Institute"/>
            <person name="Smith K."/>
            <person name="Pendleton A."/>
            <person name="Kubisiak T."/>
            <person name="Anderson C."/>
            <person name="Salamov A."/>
            <person name="Aerts A."/>
            <person name="Riley R."/>
            <person name="Clum A."/>
            <person name="Lindquist E."/>
            <person name="Ence D."/>
            <person name="Campbell M."/>
            <person name="Kronenberg Z."/>
            <person name="Feau N."/>
            <person name="Dhillon B."/>
            <person name="Hamelin R."/>
            <person name="Burleigh J."/>
            <person name="Smith J."/>
            <person name="Yandell M."/>
            <person name="Nelson C."/>
            <person name="Grigoriev I."/>
            <person name="Davis J."/>
        </authorList>
    </citation>
    <scope>NUCLEOTIDE SEQUENCE</scope>
    <source>
        <strain evidence="8">G11</strain>
    </source>
</reference>
<evidence type="ECO:0000313" key="9">
    <source>
        <dbReference type="Proteomes" id="UP000886653"/>
    </source>
</evidence>
<evidence type="ECO:0000256" key="2">
    <source>
        <dbReference type="ARBA" id="ARBA00022737"/>
    </source>
</evidence>
<dbReference type="PROSITE" id="PS00028">
    <property type="entry name" value="ZINC_FINGER_C2H2_1"/>
    <property type="match status" value="4"/>
</dbReference>
<dbReference type="GO" id="GO:0000978">
    <property type="term" value="F:RNA polymerase II cis-regulatory region sequence-specific DNA binding"/>
    <property type="evidence" value="ECO:0007669"/>
    <property type="project" value="TreeGrafter"/>
</dbReference>
<dbReference type="InterPro" id="IPR013087">
    <property type="entry name" value="Znf_C2H2_type"/>
</dbReference>
<dbReference type="PANTHER" id="PTHR23235:SF120">
    <property type="entry name" value="KRUPPEL-LIKE FACTOR 15"/>
    <property type="match status" value="1"/>
</dbReference>
<evidence type="ECO:0000313" key="8">
    <source>
        <dbReference type="EMBL" id="KAG0143725.1"/>
    </source>
</evidence>
<comment type="caution">
    <text evidence="8">The sequence shown here is derived from an EMBL/GenBank/DDBJ whole genome shotgun (WGS) entry which is preliminary data.</text>
</comment>
<feature type="region of interest" description="Disordered" evidence="6">
    <location>
        <begin position="1"/>
        <end position="49"/>
    </location>
</feature>
<keyword evidence="4" id="KW-0862">Zinc</keyword>
<dbReference type="OrthoDB" id="654211at2759"/>
<proteinExistence type="predicted"/>
<feature type="domain" description="C2H2-type" evidence="7">
    <location>
        <begin position="123"/>
        <end position="152"/>
    </location>
</feature>
<evidence type="ECO:0000256" key="6">
    <source>
        <dbReference type="SAM" id="MobiDB-lite"/>
    </source>
</evidence>
<dbReference type="InterPro" id="IPR036236">
    <property type="entry name" value="Znf_C2H2_sf"/>
</dbReference>
<dbReference type="Gene3D" id="3.30.160.60">
    <property type="entry name" value="Classic Zinc Finger"/>
    <property type="match status" value="4"/>
</dbReference>
<evidence type="ECO:0000256" key="3">
    <source>
        <dbReference type="ARBA" id="ARBA00022771"/>
    </source>
</evidence>
<feature type="domain" description="C2H2-type" evidence="7">
    <location>
        <begin position="63"/>
        <end position="92"/>
    </location>
</feature>
<keyword evidence="2" id="KW-0677">Repeat</keyword>
<dbReference type="AlphaFoldDB" id="A0A9P6T9L8"/>
<evidence type="ECO:0000256" key="4">
    <source>
        <dbReference type="ARBA" id="ARBA00022833"/>
    </source>
</evidence>
<feature type="compositionally biased region" description="Polar residues" evidence="6">
    <location>
        <begin position="1"/>
        <end position="10"/>
    </location>
</feature>
<dbReference type="Proteomes" id="UP000886653">
    <property type="component" value="Unassembled WGS sequence"/>
</dbReference>
<keyword evidence="9" id="KW-1185">Reference proteome</keyword>
<sequence length="186" mass="20492">MEESFGSQLRRSFPDLNYVDTPKPDESGDSSLESPHAAERRGSLEAIPSPRALNGLAKSGASFKCTSEGCTKAFGRRSDLARHTRIHTGERPYPCEHTGCGKRFIQRSALTVHMRTHSGEKPHSCVFPGCDKAFADSSSLARHRRTHNKNKLYLCKVGDCEKNFTRRAALAKHLKSHDNVIGTGIG</sequence>
<dbReference type="FunFam" id="3.30.160.60:FF:000125">
    <property type="entry name" value="Putative zinc finger protein 143"/>
    <property type="match status" value="2"/>
</dbReference>
<keyword evidence="3 5" id="KW-0863">Zinc-finger</keyword>
<keyword evidence="1" id="KW-0479">Metal-binding</keyword>